<dbReference type="PANTHER" id="PTHR33692">
    <property type="entry name" value="RIBOSOME MATURATION FACTOR RIMM"/>
    <property type="match status" value="1"/>
</dbReference>
<dbReference type="InterPro" id="IPR002676">
    <property type="entry name" value="RimM_N"/>
</dbReference>
<comment type="domain">
    <text evidence="5">The PRC barrel domain binds ribosomal protein uS19.</text>
</comment>
<proteinExistence type="inferred from homology"/>
<dbReference type="InterPro" id="IPR056792">
    <property type="entry name" value="PRC_RimM"/>
</dbReference>
<protein>
    <recommendedName>
        <fullName evidence="5">Ribosome maturation factor RimM</fullName>
    </recommendedName>
</protein>
<evidence type="ECO:0000259" key="7">
    <source>
        <dbReference type="Pfam" id="PF24986"/>
    </source>
</evidence>
<evidence type="ECO:0000259" key="6">
    <source>
        <dbReference type="Pfam" id="PF01782"/>
    </source>
</evidence>
<accession>A0ABT0N4N4</accession>
<comment type="function">
    <text evidence="5">An accessory protein needed during the final step in the assembly of 30S ribosomal subunit, possibly for assembly of the head region. Essential for efficient processing of 16S rRNA. May be needed both before and after RbfA during the maturation of 16S rRNA. It has affinity for free ribosomal 30S subunits but not for 70S ribosomes.</text>
</comment>
<dbReference type="InterPro" id="IPR011961">
    <property type="entry name" value="RimM"/>
</dbReference>
<dbReference type="EMBL" id="JAKIKT010000002">
    <property type="protein sequence ID" value="MCL2913392.1"/>
    <property type="molecule type" value="Genomic_DNA"/>
</dbReference>
<keyword evidence="9" id="KW-1185">Reference proteome</keyword>
<dbReference type="SUPFAM" id="SSF50447">
    <property type="entry name" value="Translation proteins"/>
    <property type="match status" value="1"/>
</dbReference>
<comment type="similarity">
    <text evidence="5">Belongs to the RimM family.</text>
</comment>
<dbReference type="Gene3D" id="2.30.30.240">
    <property type="entry name" value="PRC-barrel domain"/>
    <property type="match status" value="1"/>
</dbReference>
<dbReference type="InterPro" id="IPR011033">
    <property type="entry name" value="PRC_barrel-like_sf"/>
</dbReference>
<keyword evidence="3 5" id="KW-0698">rRNA processing</keyword>
<dbReference type="Pfam" id="PF24986">
    <property type="entry name" value="PRC_RimM"/>
    <property type="match status" value="1"/>
</dbReference>
<keyword evidence="2 5" id="KW-0690">Ribosome biogenesis</keyword>
<evidence type="ECO:0000256" key="2">
    <source>
        <dbReference type="ARBA" id="ARBA00022517"/>
    </source>
</evidence>
<feature type="domain" description="RimM N-terminal" evidence="6">
    <location>
        <begin position="10"/>
        <end position="90"/>
    </location>
</feature>
<feature type="domain" description="Ribosome maturation factor RimM PRC barrel" evidence="7">
    <location>
        <begin position="103"/>
        <end position="175"/>
    </location>
</feature>
<dbReference type="HAMAP" id="MF_00014">
    <property type="entry name" value="Ribosome_mat_RimM"/>
    <property type="match status" value="1"/>
</dbReference>
<sequence>MSSNQQPIVLGKIGACYGVKGWMKITAYTESMEGIFDYSPWLLFEQGKWREVKVSQWRIHGGKAVVAELEGITTREQAQALTNCEIAILPEQMENLPEDEFYWRDLIGCEVVNTKGYNMGKVDQILETGSNDVLVVKANAKDAFGKGERMIPFVTEQFIIKVDSEAKQILVDWDPDF</sequence>
<dbReference type="Gene3D" id="2.40.30.60">
    <property type="entry name" value="RimM"/>
    <property type="match status" value="1"/>
</dbReference>
<dbReference type="SUPFAM" id="SSF50346">
    <property type="entry name" value="PRC-barrel domain"/>
    <property type="match status" value="1"/>
</dbReference>
<comment type="subunit">
    <text evidence="5">Binds ribosomal protein uS19.</text>
</comment>
<keyword evidence="4 5" id="KW-0143">Chaperone</keyword>
<comment type="caution">
    <text evidence="8">The sequence shown here is derived from an EMBL/GenBank/DDBJ whole genome shotgun (WGS) entry which is preliminary data.</text>
</comment>
<dbReference type="RefSeq" id="WP_248935062.1">
    <property type="nucleotide sequence ID" value="NZ_JAKIKT010000002.1"/>
</dbReference>
<organism evidence="8 9">
    <name type="scientific">Shewanella corallii</name>
    <dbReference type="NCBI Taxonomy" id="560080"/>
    <lineage>
        <taxon>Bacteria</taxon>
        <taxon>Pseudomonadati</taxon>
        <taxon>Pseudomonadota</taxon>
        <taxon>Gammaproteobacteria</taxon>
        <taxon>Alteromonadales</taxon>
        <taxon>Shewanellaceae</taxon>
        <taxon>Shewanella</taxon>
    </lineage>
</organism>
<reference evidence="8 9" key="1">
    <citation type="submission" date="2022-01" db="EMBL/GenBank/DDBJ databases">
        <title>Whole genome-based taxonomy of the Shewanellaceae.</title>
        <authorList>
            <person name="Martin-Rodriguez A.J."/>
        </authorList>
    </citation>
    <scope>NUCLEOTIDE SEQUENCE [LARGE SCALE GENOMIC DNA]</scope>
    <source>
        <strain evidence="8 9">DSM 21332</strain>
    </source>
</reference>
<dbReference type="NCBIfam" id="TIGR02273">
    <property type="entry name" value="16S_RimM"/>
    <property type="match status" value="1"/>
</dbReference>
<dbReference type="InterPro" id="IPR009000">
    <property type="entry name" value="Transl_B-barrel_sf"/>
</dbReference>
<evidence type="ECO:0000313" key="9">
    <source>
        <dbReference type="Proteomes" id="UP001202831"/>
    </source>
</evidence>
<evidence type="ECO:0000313" key="8">
    <source>
        <dbReference type="EMBL" id="MCL2913392.1"/>
    </source>
</evidence>
<dbReference type="PANTHER" id="PTHR33692:SF1">
    <property type="entry name" value="RIBOSOME MATURATION FACTOR RIMM"/>
    <property type="match status" value="1"/>
</dbReference>
<keyword evidence="1 5" id="KW-0963">Cytoplasm</keyword>
<comment type="subcellular location">
    <subcellularLocation>
        <location evidence="5">Cytoplasm</location>
    </subcellularLocation>
</comment>
<name>A0ABT0N4N4_9GAMM</name>
<evidence type="ECO:0000256" key="5">
    <source>
        <dbReference type="HAMAP-Rule" id="MF_00014"/>
    </source>
</evidence>
<evidence type="ECO:0000256" key="4">
    <source>
        <dbReference type="ARBA" id="ARBA00023186"/>
    </source>
</evidence>
<dbReference type="Pfam" id="PF01782">
    <property type="entry name" value="RimM"/>
    <property type="match status" value="1"/>
</dbReference>
<gene>
    <name evidence="5 8" type="primary">rimM</name>
    <name evidence="8" type="ORF">L2725_06270</name>
</gene>
<dbReference type="Proteomes" id="UP001202831">
    <property type="component" value="Unassembled WGS sequence"/>
</dbReference>
<evidence type="ECO:0000256" key="1">
    <source>
        <dbReference type="ARBA" id="ARBA00022490"/>
    </source>
</evidence>
<dbReference type="InterPro" id="IPR036976">
    <property type="entry name" value="RimM_N_sf"/>
</dbReference>
<evidence type="ECO:0000256" key="3">
    <source>
        <dbReference type="ARBA" id="ARBA00022552"/>
    </source>
</evidence>